<dbReference type="InterPro" id="IPR005538">
    <property type="entry name" value="LrgA/CidA"/>
</dbReference>
<reference evidence="6 7" key="1">
    <citation type="submission" date="2019-09" db="EMBL/GenBank/DDBJ databases">
        <title>Non-baumannii Acinetobacter spp. carrying blaNDM-1 isolated in China.</title>
        <authorList>
            <person name="Cui C."/>
            <person name="Chen C."/>
            <person name="Sun J."/>
            <person name="Liu Y."/>
        </authorList>
    </citation>
    <scope>NUCLEOTIDE SEQUENCE [LARGE SCALE GENOMIC DNA]</scope>
    <source>
        <strain evidence="6 7">B18</strain>
    </source>
</reference>
<protein>
    <submittedName>
        <fullName evidence="6">CidA/LrgA family protein</fullName>
    </submittedName>
</protein>
<dbReference type="RefSeq" id="WP_127800716.1">
    <property type="nucleotide sequence ID" value="NZ_CP039031.1"/>
</dbReference>
<evidence type="ECO:0000256" key="5">
    <source>
        <dbReference type="ARBA" id="ARBA00023136"/>
    </source>
</evidence>
<keyword evidence="2" id="KW-1003">Cell membrane</keyword>
<keyword evidence="5" id="KW-0472">Membrane</keyword>
<name>A0A6C0YAM0_9GAMM</name>
<dbReference type="EMBL" id="CP044455">
    <property type="protein sequence ID" value="QIC70144.1"/>
    <property type="molecule type" value="Genomic_DNA"/>
</dbReference>
<gene>
    <name evidence="6" type="ORF">FSC09_06860</name>
</gene>
<dbReference type="PANTHER" id="PTHR33931:SF2">
    <property type="entry name" value="HOLIN-LIKE PROTEIN CIDA"/>
    <property type="match status" value="1"/>
</dbReference>
<evidence type="ECO:0000313" key="6">
    <source>
        <dbReference type="EMBL" id="QIC70144.1"/>
    </source>
</evidence>
<accession>A0A6C0YAM0</accession>
<evidence type="ECO:0000256" key="1">
    <source>
        <dbReference type="ARBA" id="ARBA00004651"/>
    </source>
</evidence>
<evidence type="ECO:0000256" key="2">
    <source>
        <dbReference type="ARBA" id="ARBA00022475"/>
    </source>
</evidence>
<evidence type="ECO:0000256" key="4">
    <source>
        <dbReference type="ARBA" id="ARBA00022989"/>
    </source>
</evidence>
<dbReference type="Pfam" id="PF03788">
    <property type="entry name" value="LrgA"/>
    <property type="match status" value="1"/>
</dbReference>
<keyword evidence="4" id="KW-1133">Transmembrane helix</keyword>
<dbReference type="Proteomes" id="UP000503440">
    <property type="component" value="Chromosome"/>
</dbReference>
<evidence type="ECO:0000313" key="7">
    <source>
        <dbReference type="Proteomes" id="UP000503440"/>
    </source>
</evidence>
<dbReference type="GO" id="GO:0005886">
    <property type="term" value="C:plasma membrane"/>
    <property type="evidence" value="ECO:0007669"/>
    <property type="project" value="UniProtKB-SubCell"/>
</dbReference>
<dbReference type="AlphaFoldDB" id="A0A6C0YAM0"/>
<keyword evidence="3" id="KW-0812">Transmembrane</keyword>
<organism evidence="6 7">
    <name type="scientific">Acinetobacter indicus</name>
    <dbReference type="NCBI Taxonomy" id="756892"/>
    <lineage>
        <taxon>Bacteria</taxon>
        <taxon>Pseudomonadati</taxon>
        <taxon>Pseudomonadota</taxon>
        <taxon>Gammaproteobacteria</taxon>
        <taxon>Moraxellales</taxon>
        <taxon>Moraxellaceae</taxon>
        <taxon>Acinetobacter</taxon>
    </lineage>
</organism>
<comment type="subcellular location">
    <subcellularLocation>
        <location evidence="1">Cell membrane</location>
        <topology evidence="1">Multi-pass membrane protein</topology>
    </subcellularLocation>
</comment>
<proteinExistence type="predicted"/>
<dbReference type="PANTHER" id="PTHR33931">
    <property type="entry name" value="HOLIN-LIKE PROTEIN CIDA-RELATED"/>
    <property type="match status" value="1"/>
</dbReference>
<sequence length="137" mass="15119">MWSLSRVAVLSIQIALLILIWWLGALIQQIFQLPVSAGVIGLILLLLALLSGVFQLQWIKQGADFMLAELMLLFIPCVVGIINDLDLLLSQGWQLLLSITLGTCAVMVATAYSVCWGFKLEQRLRKNTNNSAYVSGD</sequence>
<evidence type="ECO:0000256" key="3">
    <source>
        <dbReference type="ARBA" id="ARBA00022692"/>
    </source>
</evidence>